<name>A0A166TGS4_9CLOT</name>
<comment type="function">
    <text evidence="4">Flagellin is the subunit protein which polymerizes to form the filaments of bacterial flagella.</text>
</comment>
<keyword evidence="4" id="KW-0964">Secreted</keyword>
<evidence type="ECO:0000259" key="5">
    <source>
        <dbReference type="Pfam" id="PF00669"/>
    </source>
</evidence>
<dbReference type="PANTHER" id="PTHR42792">
    <property type="entry name" value="FLAGELLIN"/>
    <property type="match status" value="1"/>
</dbReference>
<dbReference type="SUPFAM" id="SSF64518">
    <property type="entry name" value="Phase 1 flagellin"/>
    <property type="match status" value="1"/>
</dbReference>
<evidence type="ECO:0000313" key="7">
    <source>
        <dbReference type="EMBL" id="OAA93673.1"/>
    </source>
</evidence>
<evidence type="ECO:0000256" key="2">
    <source>
        <dbReference type="ARBA" id="ARBA00020110"/>
    </source>
</evidence>
<dbReference type="Pfam" id="PF00669">
    <property type="entry name" value="Flagellin_N"/>
    <property type="match status" value="1"/>
</dbReference>
<dbReference type="GO" id="GO:0005576">
    <property type="term" value="C:extracellular region"/>
    <property type="evidence" value="ECO:0007669"/>
    <property type="project" value="UniProtKB-SubCell"/>
</dbReference>
<comment type="caution">
    <text evidence="7">The sequence shown here is derived from an EMBL/GenBank/DDBJ whole genome shotgun (WGS) entry which is preliminary data.</text>
</comment>
<keyword evidence="7" id="KW-0282">Flagellum</keyword>
<gene>
    <name evidence="7" type="primary">hag_4</name>
    <name evidence="8" type="synonym">hag_2</name>
    <name evidence="8" type="ORF">CLCOS_41870</name>
    <name evidence="7" type="ORF">WX73_04169</name>
</gene>
<dbReference type="InterPro" id="IPR001492">
    <property type="entry name" value="Flagellin"/>
</dbReference>
<dbReference type="Pfam" id="PF00700">
    <property type="entry name" value="Flagellin_C"/>
    <property type="match status" value="1"/>
</dbReference>
<evidence type="ECO:0000259" key="6">
    <source>
        <dbReference type="Pfam" id="PF00700"/>
    </source>
</evidence>
<proteinExistence type="inferred from homology"/>
<dbReference type="EMBL" id="LITQ01000011">
    <property type="protein sequence ID" value="OAA93673.1"/>
    <property type="molecule type" value="Genomic_DNA"/>
</dbReference>
<reference evidence="7 9" key="1">
    <citation type="journal article" date="2015" name="Biotechnol. Bioeng.">
        <title>Genome sequence and phenotypic characterization of Caulobacter segnis.</title>
        <authorList>
            <person name="Patel S."/>
            <person name="Fletcher B."/>
            <person name="Scott D.C."/>
            <person name="Ely B."/>
        </authorList>
    </citation>
    <scope>NUCLEOTIDE SEQUENCE [LARGE SCALE GENOMIC DNA]</scope>
    <source>
        <strain evidence="7 9">PS02</strain>
    </source>
</reference>
<comment type="subcellular location">
    <subcellularLocation>
        <location evidence="4">Secreted</location>
    </subcellularLocation>
    <subcellularLocation>
        <location evidence="4">Bacterial flagellum</location>
    </subcellularLocation>
</comment>
<keyword evidence="3 4" id="KW-0975">Bacterial flagellum</keyword>
<evidence type="ECO:0000313" key="8">
    <source>
        <dbReference type="EMBL" id="OBR89965.1"/>
    </source>
</evidence>
<evidence type="ECO:0000313" key="10">
    <source>
        <dbReference type="Proteomes" id="UP000093694"/>
    </source>
</evidence>
<evidence type="ECO:0000256" key="3">
    <source>
        <dbReference type="ARBA" id="ARBA00023143"/>
    </source>
</evidence>
<feature type="domain" description="Flagellin N-terminal" evidence="5">
    <location>
        <begin position="3"/>
        <end position="137"/>
    </location>
</feature>
<dbReference type="PATRIC" id="fig|1705578.3.peg.4280"/>
<dbReference type="PANTHER" id="PTHR42792:SF2">
    <property type="entry name" value="FLAGELLIN"/>
    <property type="match status" value="1"/>
</dbReference>
<organism evidence="7 9">
    <name type="scientific">Clostridium coskatii</name>
    <dbReference type="NCBI Taxonomy" id="1705578"/>
    <lineage>
        <taxon>Bacteria</taxon>
        <taxon>Bacillati</taxon>
        <taxon>Bacillota</taxon>
        <taxon>Clostridia</taxon>
        <taxon>Eubacteriales</taxon>
        <taxon>Clostridiaceae</taxon>
        <taxon>Clostridium</taxon>
    </lineage>
</organism>
<dbReference type="RefSeq" id="WP_063600815.1">
    <property type="nucleotide sequence ID" value="NZ_LITQ01000011.1"/>
</dbReference>
<accession>A0A166TGS4</accession>
<dbReference type="GO" id="GO:0005198">
    <property type="term" value="F:structural molecule activity"/>
    <property type="evidence" value="ECO:0007669"/>
    <property type="project" value="UniProtKB-UniRule"/>
</dbReference>
<dbReference type="AlphaFoldDB" id="A0A166TGS4"/>
<keyword evidence="7" id="KW-0966">Cell projection</keyword>
<evidence type="ECO:0000256" key="1">
    <source>
        <dbReference type="ARBA" id="ARBA00005709"/>
    </source>
</evidence>
<evidence type="ECO:0000256" key="4">
    <source>
        <dbReference type="RuleBase" id="RU362073"/>
    </source>
</evidence>
<comment type="similarity">
    <text evidence="1 4">Belongs to the bacterial flagellin family.</text>
</comment>
<dbReference type="InterPro" id="IPR046358">
    <property type="entry name" value="Flagellin_C"/>
</dbReference>
<dbReference type="InterPro" id="IPR001029">
    <property type="entry name" value="Flagellin_N"/>
</dbReference>
<protein>
    <recommendedName>
        <fullName evidence="2 4">Flagellin</fullName>
    </recommendedName>
</protein>
<dbReference type="Proteomes" id="UP000093694">
    <property type="component" value="Unassembled WGS sequence"/>
</dbReference>
<evidence type="ECO:0000313" key="9">
    <source>
        <dbReference type="Proteomes" id="UP000077384"/>
    </source>
</evidence>
<keyword evidence="10" id="KW-1185">Reference proteome</keyword>
<keyword evidence="7" id="KW-0969">Cilium</keyword>
<dbReference type="Proteomes" id="UP000077384">
    <property type="component" value="Unassembled WGS sequence"/>
</dbReference>
<feature type="domain" description="Flagellin C-terminal" evidence="6">
    <location>
        <begin position="219"/>
        <end position="303"/>
    </location>
</feature>
<dbReference type="Gene3D" id="1.20.1330.10">
    <property type="entry name" value="f41 fragment of flagellin, N-terminal domain"/>
    <property type="match status" value="1"/>
</dbReference>
<dbReference type="GO" id="GO:0009288">
    <property type="term" value="C:bacterial-type flagellum"/>
    <property type="evidence" value="ECO:0007669"/>
    <property type="project" value="UniProtKB-SubCell"/>
</dbReference>
<dbReference type="PRINTS" id="PR00207">
    <property type="entry name" value="FLAGELLIN"/>
</dbReference>
<dbReference type="EMBL" id="LROR01000106">
    <property type="protein sequence ID" value="OBR89965.1"/>
    <property type="molecule type" value="Genomic_DNA"/>
</dbReference>
<reference evidence="8 10" key="2">
    <citation type="journal article" date="2016" name="Front. Microbiol.">
        <title>Industrial Acetogenic Biocatalysts: A Comparative Metabolic and Genomic Analysis.</title>
        <authorList>
            <person name="Bengelsdorf F."/>
            <person name="Poehlein A."/>
            <person name="Sonja S."/>
            <person name="Erz C."/>
            <person name="Hummel T."/>
            <person name="Hoffmeister S."/>
            <person name="Daniel R."/>
            <person name="Durre P."/>
        </authorList>
    </citation>
    <scope>NUCLEOTIDE SEQUENCE [LARGE SCALE GENOMIC DNA]</scope>
    <source>
        <strain evidence="8 10">PTA-10522</strain>
    </source>
</reference>
<sequence>MFINHNIDAIMVCRYMNIHLAFASRAMRRISSGRRINSAADDPAGLSISEKMEAQIRGLQQSSRNAQDGISAIQVADGALNETTSMLQRLRQLAVQVSNGTLTDQDRKNIQIEVDELTSGINKIATDTEFNTIKLLDPDGSDKANSNLKLQVGANQGQIMGVPIPDMKSNAINISGAAGAEIKSKDGSVTGRFSTTKCNDASGHALDLSTPENARAAIKIYNDAINQVSSSRSSLGAMENALEYRINYLDNTAENLEAAESRITDADIAKEMMEYTKQNILYQCCQAMFMQVDRKPEGIIELLKSL</sequence>